<evidence type="ECO:0000313" key="2">
    <source>
        <dbReference type="EMBL" id="EFR32223.1"/>
    </source>
</evidence>
<dbReference type="EMBL" id="AENP01000032">
    <property type="protein sequence ID" value="EFR32223.1"/>
    <property type="molecule type" value="Genomic_DNA"/>
</dbReference>
<keyword evidence="1" id="KW-1133">Transmembrane helix</keyword>
<keyword evidence="1" id="KW-0472">Membrane</keyword>
<gene>
    <name evidence="2" type="ORF">HMPREF9286_0412</name>
</gene>
<feature type="transmembrane region" description="Helical" evidence="1">
    <location>
        <begin position="6"/>
        <end position="25"/>
    </location>
</feature>
<accession>E4L157</accession>
<name>E4L157_9FIRM</name>
<sequence length="65" mass="7724">MSDLTIYFLVTVFISALETFTYIREDKKGEKDSKNDIIYSFLVSNFFNLTILLYNLSKYWICNYG</sequence>
<evidence type="ECO:0000313" key="3">
    <source>
        <dbReference type="Proteomes" id="UP000003705"/>
    </source>
</evidence>
<keyword evidence="3" id="KW-1185">Reference proteome</keyword>
<dbReference type="AlphaFoldDB" id="E4L157"/>
<evidence type="ECO:0000256" key="1">
    <source>
        <dbReference type="SAM" id="Phobius"/>
    </source>
</evidence>
<proteinExistence type="predicted"/>
<protein>
    <submittedName>
        <fullName evidence="2">Conserved domain protein</fullName>
    </submittedName>
</protein>
<dbReference type="Proteomes" id="UP000003705">
    <property type="component" value="Unassembled WGS sequence"/>
</dbReference>
<feature type="transmembrane region" description="Helical" evidence="1">
    <location>
        <begin position="37"/>
        <end position="56"/>
    </location>
</feature>
<reference evidence="2 3" key="1">
    <citation type="submission" date="2010-10" db="EMBL/GenBank/DDBJ databases">
        <authorList>
            <person name="Durkin A.S."/>
            <person name="Madupu R."/>
            <person name="Torralba M."/>
            <person name="Gillis M."/>
            <person name="Methe B."/>
            <person name="Sutton G."/>
            <person name="Nelson K.E."/>
        </authorList>
    </citation>
    <scope>NUCLEOTIDE SEQUENCE [LARGE SCALE GENOMIC DNA]</scope>
    <source>
        <strain evidence="2 3">ACS-146-V-Sch2b</strain>
    </source>
</reference>
<organism evidence="2 3">
    <name type="scientific">Peptoniphilus harei ACS-146-V-Sch2b</name>
    <dbReference type="NCBI Taxonomy" id="908338"/>
    <lineage>
        <taxon>Bacteria</taxon>
        <taxon>Bacillati</taxon>
        <taxon>Bacillota</taxon>
        <taxon>Tissierellia</taxon>
        <taxon>Tissierellales</taxon>
        <taxon>Peptoniphilaceae</taxon>
        <taxon>Peptoniphilus</taxon>
    </lineage>
</organism>
<dbReference type="RefSeq" id="WP_005958206.1">
    <property type="nucleotide sequence ID" value="NZ_AENP01000032.1"/>
</dbReference>
<comment type="caution">
    <text evidence="2">The sequence shown here is derived from an EMBL/GenBank/DDBJ whole genome shotgun (WGS) entry which is preliminary data.</text>
</comment>
<keyword evidence="1" id="KW-0812">Transmembrane</keyword>